<dbReference type="GeneID" id="3998690"/>
<evidence type="ECO:0000259" key="1">
    <source>
        <dbReference type="Pfam" id="PF16363"/>
    </source>
</evidence>
<reference evidence="3" key="1">
    <citation type="journal article" date="2009" name="ISME J.">
        <title>The genome sequence of the psychrophilic archaeon, Methanococcoides burtonii: the role of genome evolution in cold adaptation.</title>
        <authorList>
            <person name="Allen M.A."/>
            <person name="Lauro F.M."/>
            <person name="Williams T.J."/>
            <person name="Burg D."/>
            <person name="Siddiqui K.S."/>
            <person name="De Francisci D."/>
            <person name="Chong K.W."/>
            <person name="Pilak O."/>
            <person name="Chew H.H."/>
            <person name="De Maere M.Z."/>
            <person name="Ting L."/>
            <person name="Katrib M."/>
            <person name="Ng C."/>
            <person name="Sowers K.R."/>
            <person name="Galperin M.Y."/>
            <person name="Anderson I.J."/>
            <person name="Ivanova N."/>
            <person name="Dalin E."/>
            <person name="Martinez M."/>
            <person name="Lapidus A."/>
            <person name="Hauser L."/>
            <person name="Land M."/>
            <person name="Thomas T."/>
            <person name="Cavicchioli R."/>
        </authorList>
    </citation>
    <scope>NUCLEOTIDE SEQUENCE [LARGE SCALE GENOMIC DNA]</scope>
    <source>
        <strain evidence="3">DSM 6242 / NBRC 107633 / OCM 468 / ACE-M</strain>
    </source>
</reference>
<dbReference type="InterPro" id="IPR036291">
    <property type="entry name" value="NAD(P)-bd_dom_sf"/>
</dbReference>
<dbReference type="KEGG" id="mbu:Mbur_1603"/>
<dbReference type="CDD" id="cd05252">
    <property type="entry name" value="CDP_GD_SDR_e"/>
    <property type="match status" value="1"/>
</dbReference>
<gene>
    <name evidence="2" type="ordered locus">Mbur_1603</name>
</gene>
<dbReference type="RefSeq" id="WP_011499651.1">
    <property type="nucleotide sequence ID" value="NC_007955.1"/>
</dbReference>
<keyword evidence="3" id="KW-1185">Reference proteome</keyword>
<dbReference type="NCBIfam" id="TIGR02622">
    <property type="entry name" value="CDP_4_6_dhtase"/>
    <property type="match status" value="1"/>
</dbReference>
<dbReference type="Pfam" id="PF16363">
    <property type="entry name" value="GDP_Man_Dehyd"/>
    <property type="match status" value="1"/>
</dbReference>
<protein>
    <submittedName>
        <fullName evidence="2">Cytidine diphosphoglucose 4,6-dehydratase</fullName>
    </submittedName>
</protein>
<dbReference type="SUPFAM" id="SSF51735">
    <property type="entry name" value="NAD(P)-binding Rossmann-fold domains"/>
    <property type="match status" value="1"/>
</dbReference>
<name>Q12VL9_METBU</name>
<feature type="domain" description="NAD(P)-binding" evidence="1">
    <location>
        <begin position="16"/>
        <end position="328"/>
    </location>
</feature>
<dbReference type="PANTHER" id="PTHR43000">
    <property type="entry name" value="DTDP-D-GLUCOSE 4,6-DEHYDRATASE-RELATED"/>
    <property type="match status" value="1"/>
</dbReference>
<dbReference type="InterPro" id="IPR013445">
    <property type="entry name" value="CDP_4_6_deHydtase"/>
</dbReference>
<evidence type="ECO:0000313" key="3">
    <source>
        <dbReference type="Proteomes" id="UP000001979"/>
    </source>
</evidence>
<dbReference type="STRING" id="259564.Mbur_1603"/>
<dbReference type="Proteomes" id="UP000001979">
    <property type="component" value="Chromosome"/>
</dbReference>
<accession>Q12VL9</accession>
<dbReference type="OrthoDB" id="4907at2157"/>
<dbReference type="InterPro" id="IPR016040">
    <property type="entry name" value="NAD(P)-bd_dom"/>
</dbReference>
<evidence type="ECO:0000313" key="2">
    <source>
        <dbReference type="EMBL" id="ABE52507.1"/>
    </source>
</evidence>
<proteinExistence type="predicted"/>
<dbReference type="Gene3D" id="3.90.25.10">
    <property type="entry name" value="UDP-galactose 4-epimerase, domain 1"/>
    <property type="match status" value="1"/>
</dbReference>
<dbReference type="Gene3D" id="3.40.50.720">
    <property type="entry name" value="NAD(P)-binding Rossmann-like Domain"/>
    <property type="match status" value="1"/>
</dbReference>
<organism evidence="2 3">
    <name type="scientific">Methanococcoides burtonii (strain DSM 6242 / NBRC 107633 / OCM 468 / ACE-M)</name>
    <dbReference type="NCBI Taxonomy" id="259564"/>
    <lineage>
        <taxon>Archaea</taxon>
        <taxon>Methanobacteriati</taxon>
        <taxon>Methanobacteriota</taxon>
        <taxon>Stenosarchaea group</taxon>
        <taxon>Methanomicrobia</taxon>
        <taxon>Methanosarcinales</taxon>
        <taxon>Methanosarcinaceae</taxon>
        <taxon>Methanococcoides</taxon>
    </lineage>
</organism>
<sequence length="371" mass="42038">MQNVLFKNAYNGKKVIVTGNTGFKGSWLSIWLSLLGAKVYGLSNDIPSKPSHFETASLDEHIIHNEIDIRCLYDVRELINEIEPDFVFHLAAQPIVRASYNDPVETIETNVIGTMNILEALRLSNHPCIAIMITSDKCYDNVEWVWGYRETDPLGGEDPYSASKGAAELIIKTYARSFFDKPNSNVKIASVRAGNVIGGGDWAKDRIVPDCIRAWGVKEKVQIRSPNATRPWQHVLEPLSGYLYLGQKLNEDKSLNGEPFNFGPATNQNYTVAELISKMQEYWEDAEIQIDTGNASKQKEANLLKLCCDKALHVLGWQATLDFEKTVKFTVDWYRSYYTTDTDIFELSCQQISDYVNFAMEQGQSWVKHND</sequence>
<dbReference type="AlphaFoldDB" id="Q12VL9"/>
<dbReference type="HOGENOM" id="CLU_007383_1_7_2"/>
<dbReference type="EMBL" id="CP000300">
    <property type="protein sequence ID" value="ABE52507.1"/>
    <property type="molecule type" value="Genomic_DNA"/>
</dbReference>